<comment type="catalytic activity">
    <reaction evidence="16 17">
        <text>L-seryl-[protein] + ATP = O-phospho-L-seryl-[protein] + ADP + H(+)</text>
        <dbReference type="Rhea" id="RHEA:17989"/>
        <dbReference type="Rhea" id="RHEA-COMP:9863"/>
        <dbReference type="Rhea" id="RHEA-COMP:11604"/>
        <dbReference type="ChEBI" id="CHEBI:15378"/>
        <dbReference type="ChEBI" id="CHEBI:29999"/>
        <dbReference type="ChEBI" id="CHEBI:30616"/>
        <dbReference type="ChEBI" id="CHEBI:83421"/>
        <dbReference type="ChEBI" id="CHEBI:456216"/>
        <dbReference type="EC" id="2.7.11.1"/>
    </reaction>
</comment>
<dbReference type="OrthoDB" id="619632at2759"/>
<evidence type="ECO:0000256" key="2">
    <source>
        <dbReference type="ARBA" id="ARBA00022527"/>
    </source>
</evidence>
<evidence type="ECO:0000256" key="7">
    <source>
        <dbReference type="ARBA" id="ARBA00022741"/>
    </source>
</evidence>
<feature type="domain" description="Protein kinase" evidence="20">
    <location>
        <begin position="456"/>
        <end position="697"/>
    </location>
</feature>
<evidence type="ECO:0000256" key="13">
    <source>
        <dbReference type="ARBA" id="ARBA00023170"/>
    </source>
</evidence>
<dbReference type="PROSITE" id="PS00107">
    <property type="entry name" value="PROTEIN_KINASE_ATP"/>
    <property type="match status" value="1"/>
</dbReference>
<dbReference type="GO" id="GO:0016020">
    <property type="term" value="C:membrane"/>
    <property type="evidence" value="ECO:0007669"/>
    <property type="project" value="UniProtKB-SubCell"/>
</dbReference>
<evidence type="ECO:0000256" key="5">
    <source>
        <dbReference type="ARBA" id="ARBA00022692"/>
    </source>
</evidence>
<comment type="catalytic activity">
    <reaction evidence="15 17">
        <text>L-threonyl-[protein] + ATP = O-phospho-L-threonyl-[protein] + ADP + H(+)</text>
        <dbReference type="Rhea" id="RHEA:46608"/>
        <dbReference type="Rhea" id="RHEA-COMP:11060"/>
        <dbReference type="Rhea" id="RHEA-COMP:11605"/>
        <dbReference type="ChEBI" id="CHEBI:15378"/>
        <dbReference type="ChEBI" id="CHEBI:30013"/>
        <dbReference type="ChEBI" id="CHEBI:30616"/>
        <dbReference type="ChEBI" id="CHEBI:61977"/>
        <dbReference type="ChEBI" id="CHEBI:456216"/>
        <dbReference type="EC" id="2.7.11.1"/>
    </reaction>
</comment>
<dbReference type="PROSITE" id="PS50927">
    <property type="entry name" value="BULB_LECTIN"/>
    <property type="match status" value="1"/>
</dbReference>
<name>A0A811S7L0_9POAL</name>
<evidence type="ECO:0000313" key="22">
    <source>
        <dbReference type="EMBL" id="CAD6337560.1"/>
    </source>
</evidence>
<dbReference type="InterPro" id="IPR017441">
    <property type="entry name" value="Protein_kinase_ATP_BS"/>
</dbReference>
<reference evidence="22" key="1">
    <citation type="submission" date="2020-10" db="EMBL/GenBank/DDBJ databases">
        <authorList>
            <person name="Han B."/>
            <person name="Lu T."/>
            <person name="Zhao Q."/>
            <person name="Huang X."/>
            <person name="Zhao Y."/>
        </authorList>
    </citation>
    <scope>NUCLEOTIDE SEQUENCE</scope>
</reference>
<evidence type="ECO:0000256" key="11">
    <source>
        <dbReference type="ARBA" id="ARBA00023136"/>
    </source>
</evidence>
<feature type="domain" description="Bulb-type lectin" evidence="21">
    <location>
        <begin position="24"/>
        <end position="151"/>
    </location>
</feature>
<keyword evidence="12" id="KW-1015">Disulfide bond</keyword>
<sequence length="697" mass="77702">MALRGVSNFATTTTLVSFLLMSSIAVVSNQSYLSPGFSISTRDTTTAILVSPNGAFSCGFYKVGANVFTFSIWFTRSNSKTVAWTANLDASVIGNGSRIVFQKFGSLELLDYYGAAIWSTNTAHAESAVLLDTGNLVIMDQGGRRLWESFDSPTHTLLPSQLMTTNTKLVSTSGNGLLSSGFYTFYFDSNYTSRIMYNRDEISTKYWPIHNQSWEKATTSNIRNQYCGVDDNGTFVAGDQLKVEASDLGEGKMRRLTLDYDGNLGMYSLDMTSGNWSVSWMLFTRLCEIHGLCGVNSLCSYRPEPECSCLEGFEVIDPRDLSKGCKCKTNSVANKEFTFQELPGTDFWGYELNYNMSMPLENCWKISSDSVSCQAFGYREGTGQCYLKILLFSGKEFPEPYNDIYLKVPEATFSLPVFPSRQSPVCGVLENVASSIAIPPQKEFKFSYKELQKATNCFHEELGSGGSGVVYKGVLSDERKVAVKKLSDIIQEEQEFRSELSVIGRIYHMNVVRIWGFCAEKTHRLLVSEFVENGSLDKILFHNMNLSPSLTWSQRYNTALGVAKGLAYLHHECLEWIVHCDVKPENILLDEDFQPKLADFGLVKLLGQGAGAQMLSRVHGTRGYIAPEWVLNLPITGKVDVYSYGVVLELVMGTRVSSQVVQGEGKVEVEMAVGHYTKILKEKLASKDQSWLLEFVD</sequence>
<dbReference type="Pfam" id="PF01453">
    <property type="entry name" value="B_lectin"/>
    <property type="match status" value="1"/>
</dbReference>
<keyword evidence="10" id="KW-1133">Transmembrane helix</keyword>
<dbReference type="SMART" id="SM00220">
    <property type="entry name" value="S_TKc"/>
    <property type="match status" value="1"/>
</dbReference>
<dbReference type="Gene3D" id="2.90.10.10">
    <property type="entry name" value="Bulb-type lectin domain"/>
    <property type="match status" value="1"/>
</dbReference>
<dbReference type="Gene3D" id="1.10.510.10">
    <property type="entry name" value="Transferase(Phosphotransferase) domain 1"/>
    <property type="match status" value="1"/>
</dbReference>
<dbReference type="SUPFAM" id="SSF56112">
    <property type="entry name" value="Protein kinase-like (PK-like)"/>
    <property type="match status" value="1"/>
</dbReference>
<dbReference type="Pfam" id="PF00069">
    <property type="entry name" value="Pkinase"/>
    <property type="match status" value="1"/>
</dbReference>
<evidence type="ECO:0000256" key="14">
    <source>
        <dbReference type="ARBA" id="ARBA00023180"/>
    </source>
</evidence>
<evidence type="ECO:0000256" key="6">
    <source>
        <dbReference type="ARBA" id="ARBA00022729"/>
    </source>
</evidence>
<comment type="caution">
    <text evidence="22">The sequence shown here is derived from an EMBL/GenBank/DDBJ whole genome shotgun (WGS) entry which is preliminary data.</text>
</comment>
<evidence type="ECO:0000256" key="3">
    <source>
        <dbReference type="ARBA" id="ARBA00022536"/>
    </source>
</evidence>
<dbReference type="FunFam" id="2.90.10.10:FF:000006">
    <property type="entry name" value="Serine/threonine-protein kinase"/>
    <property type="match status" value="1"/>
</dbReference>
<dbReference type="PROSITE" id="PS00108">
    <property type="entry name" value="PROTEIN_KINASE_ST"/>
    <property type="match status" value="1"/>
</dbReference>
<dbReference type="InterPro" id="IPR011009">
    <property type="entry name" value="Kinase-like_dom_sf"/>
</dbReference>
<dbReference type="InterPro" id="IPR008271">
    <property type="entry name" value="Ser/Thr_kinase_AS"/>
</dbReference>
<evidence type="ECO:0000256" key="16">
    <source>
        <dbReference type="ARBA" id="ARBA00048679"/>
    </source>
</evidence>
<keyword evidence="8 17" id="KW-0418">Kinase</keyword>
<dbReference type="InterPro" id="IPR000858">
    <property type="entry name" value="S_locus_glycoprot_dom"/>
</dbReference>
<dbReference type="EC" id="2.7.11.1" evidence="17"/>
<dbReference type="FunFam" id="1.10.510.10:FF:001424">
    <property type="entry name" value="Protein kinase superfamily protein"/>
    <property type="match status" value="1"/>
</dbReference>
<dbReference type="InterPro" id="IPR000719">
    <property type="entry name" value="Prot_kinase_dom"/>
</dbReference>
<keyword evidence="11" id="KW-0472">Membrane</keyword>
<evidence type="ECO:0000313" key="23">
    <source>
        <dbReference type="Proteomes" id="UP000604825"/>
    </source>
</evidence>
<dbReference type="Gene3D" id="3.30.200.20">
    <property type="entry name" value="Phosphorylase Kinase, domain 1"/>
    <property type="match status" value="1"/>
</dbReference>
<keyword evidence="6 19" id="KW-0732">Signal</keyword>
<keyword evidence="3" id="KW-0245">EGF-like domain</keyword>
<accession>A0A811S7L0</accession>
<evidence type="ECO:0000256" key="10">
    <source>
        <dbReference type="ARBA" id="ARBA00022989"/>
    </source>
</evidence>
<dbReference type="CDD" id="cd01098">
    <property type="entry name" value="PAN_AP_plant"/>
    <property type="match status" value="1"/>
</dbReference>
<dbReference type="PIRSF" id="PIRSF000641">
    <property type="entry name" value="SRK"/>
    <property type="match status" value="1"/>
</dbReference>
<evidence type="ECO:0000256" key="17">
    <source>
        <dbReference type="PIRNR" id="PIRNR000641"/>
    </source>
</evidence>
<keyword evidence="2 17" id="KW-0723">Serine/threonine-protein kinase</keyword>
<feature type="binding site" evidence="18">
    <location>
        <position position="485"/>
    </location>
    <ligand>
        <name>ATP</name>
        <dbReference type="ChEBI" id="CHEBI:30616"/>
    </ligand>
</feature>
<keyword evidence="7 17" id="KW-0547">Nucleotide-binding</keyword>
<gene>
    <name evidence="22" type="ORF">NCGR_LOCUS61658</name>
</gene>
<dbReference type="Pfam" id="PF00954">
    <property type="entry name" value="S_locus_glycop"/>
    <property type="match status" value="1"/>
</dbReference>
<dbReference type="GO" id="GO:0005524">
    <property type="term" value="F:ATP binding"/>
    <property type="evidence" value="ECO:0007669"/>
    <property type="project" value="UniProtKB-UniRule"/>
</dbReference>
<keyword evidence="4 17" id="KW-0808">Transferase</keyword>
<keyword evidence="23" id="KW-1185">Reference proteome</keyword>
<keyword evidence="14" id="KW-0325">Glycoprotein</keyword>
<evidence type="ECO:0000259" key="20">
    <source>
        <dbReference type="PROSITE" id="PS50011"/>
    </source>
</evidence>
<dbReference type="InterPro" id="IPR001480">
    <property type="entry name" value="Bulb-type_lectin_dom"/>
</dbReference>
<evidence type="ECO:0000256" key="9">
    <source>
        <dbReference type="ARBA" id="ARBA00022840"/>
    </source>
</evidence>
<dbReference type="SMART" id="SM00108">
    <property type="entry name" value="B_lectin"/>
    <property type="match status" value="1"/>
</dbReference>
<organism evidence="22 23">
    <name type="scientific">Miscanthus lutarioriparius</name>
    <dbReference type="NCBI Taxonomy" id="422564"/>
    <lineage>
        <taxon>Eukaryota</taxon>
        <taxon>Viridiplantae</taxon>
        <taxon>Streptophyta</taxon>
        <taxon>Embryophyta</taxon>
        <taxon>Tracheophyta</taxon>
        <taxon>Spermatophyta</taxon>
        <taxon>Magnoliopsida</taxon>
        <taxon>Liliopsida</taxon>
        <taxon>Poales</taxon>
        <taxon>Poaceae</taxon>
        <taxon>PACMAD clade</taxon>
        <taxon>Panicoideae</taxon>
        <taxon>Andropogonodae</taxon>
        <taxon>Andropogoneae</taxon>
        <taxon>Saccharinae</taxon>
        <taxon>Miscanthus</taxon>
    </lineage>
</organism>
<dbReference type="InterPro" id="IPR036426">
    <property type="entry name" value="Bulb-type_lectin_dom_sf"/>
</dbReference>
<evidence type="ECO:0000256" key="19">
    <source>
        <dbReference type="SAM" id="SignalP"/>
    </source>
</evidence>
<dbReference type="SUPFAM" id="SSF51110">
    <property type="entry name" value="alpha-D-mannose-specific plant lectins"/>
    <property type="match status" value="1"/>
</dbReference>
<keyword evidence="5" id="KW-0812">Transmembrane</keyword>
<dbReference type="AlphaFoldDB" id="A0A811S7L0"/>
<dbReference type="PANTHER" id="PTHR47974">
    <property type="entry name" value="OS07G0415500 PROTEIN"/>
    <property type="match status" value="1"/>
</dbReference>
<feature type="chain" id="PRO_5032405337" description="Receptor-like serine/threonine-protein kinase" evidence="19">
    <location>
        <begin position="30"/>
        <end position="697"/>
    </location>
</feature>
<comment type="similarity">
    <text evidence="17">Belongs to the protein kinase superfamily. Ser/Thr protein kinase family.</text>
</comment>
<dbReference type="GO" id="GO:0051707">
    <property type="term" value="P:response to other organism"/>
    <property type="evidence" value="ECO:0007669"/>
    <property type="project" value="UniProtKB-ARBA"/>
</dbReference>
<evidence type="ECO:0000256" key="4">
    <source>
        <dbReference type="ARBA" id="ARBA00022679"/>
    </source>
</evidence>
<dbReference type="PANTHER" id="PTHR47974:SF31">
    <property type="entry name" value="RECEPTOR-LIKE SERINE_THREONINE-PROTEIN KINASE"/>
    <property type="match status" value="1"/>
</dbReference>
<dbReference type="CDD" id="cd00028">
    <property type="entry name" value="B_lectin"/>
    <property type="match status" value="1"/>
</dbReference>
<evidence type="ECO:0000256" key="1">
    <source>
        <dbReference type="ARBA" id="ARBA00004479"/>
    </source>
</evidence>
<keyword evidence="9 17" id="KW-0067">ATP-binding</keyword>
<dbReference type="PROSITE" id="PS50011">
    <property type="entry name" value="PROTEIN_KINASE_DOM"/>
    <property type="match status" value="1"/>
</dbReference>
<proteinExistence type="inferred from homology"/>
<dbReference type="GO" id="GO:0004674">
    <property type="term" value="F:protein serine/threonine kinase activity"/>
    <property type="evidence" value="ECO:0007669"/>
    <property type="project" value="UniProtKB-KW"/>
</dbReference>
<dbReference type="EMBL" id="CAJGYO010000018">
    <property type="protein sequence ID" value="CAD6337560.1"/>
    <property type="molecule type" value="Genomic_DNA"/>
</dbReference>
<evidence type="ECO:0000256" key="8">
    <source>
        <dbReference type="ARBA" id="ARBA00022777"/>
    </source>
</evidence>
<feature type="signal peptide" evidence="19">
    <location>
        <begin position="1"/>
        <end position="29"/>
    </location>
</feature>
<dbReference type="FunFam" id="3.30.200.20:FF:000059">
    <property type="entry name" value="S-receptor-like serine/threonine-protein kinase"/>
    <property type="match status" value="1"/>
</dbReference>
<dbReference type="InterPro" id="IPR024171">
    <property type="entry name" value="SRK-like_kinase"/>
</dbReference>
<evidence type="ECO:0000256" key="18">
    <source>
        <dbReference type="PROSITE-ProRule" id="PRU10141"/>
    </source>
</evidence>
<keyword evidence="13" id="KW-0675">Receptor</keyword>
<protein>
    <recommendedName>
        <fullName evidence="17">Receptor-like serine/threonine-protein kinase</fullName>
        <ecNumber evidence="17">2.7.11.1</ecNumber>
    </recommendedName>
</protein>
<evidence type="ECO:0000256" key="12">
    <source>
        <dbReference type="ARBA" id="ARBA00023157"/>
    </source>
</evidence>
<dbReference type="Proteomes" id="UP000604825">
    <property type="component" value="Unassembled WGS sequence"/>
</dbReference>
<comment type="subcellular location">
    <subcellularLocation>
        <location evidence="1">Membrane</location>
        <topology evidence="1">Single-pass type I membrane protein</topology>
    </subcellularLocation>
</comment>
<evidence type="ECO:0000259" key="21">
    <source>
        <dbReference type="PROSITE" id="PS50927"/>
    </source>
</evidence>
<evidence type="ECO:0000256" key="15">
    <source>
        <dbReference type="ARBA" id="ARBA00047899"/>
    </source>
</evidence>
<dbReference type="GO" id="GO:0048544">
    <property type="term" value="P:recognition of pollen"/>
    <property type="evidence" value="ECO:0007669"/>
    <property type="project" value="InterPro"/>
</dbReference>